<protein>
    <submittedName>
        <fullName evidence="2">DUF2730 family protein</fullName>
    </submittedName>
</protein>
<comment type="caution">
    <text evidence="2">The sequence shown here is derived from an EMBL/GenBank/DDBJ whole genome shotgun (WGS) entry which is preliminary data.</text>
</comment>
<evidence type="ECO:0000313" key="3">
    <source>
        <dbReference type="Proteomes" id="UP000533429"/>
    </source>
</evidence>
<dbReference type="AlphaFoldDB" id="A0A850QYN7"/>
<evidence type="ECO:0000313" key="2">
    <source>
        <dbReference type="EMBL" id="NVP03173.1"/>
    </source>
</evidence>
<reference evidence="2 3" key="1">
    <citation type="submission" date="2020-06" db="EMBL/GenBank/DDBJ databases">
        <title>Photobacterium damselae subsp. damselae comparative genomics.</title>
        <authorList>
            <person name="Osorio C.R."/>
        </authorList>
    </citation>
    <scope>NUCLEOTIDE SEQUENCE [LARGE SCALE GENOMIC DNA]</scope>
    <source>
        <strain evidence="2 3">TW250/03</strain>
    </source>
</reference>
<evidence type="ECO:0000256" key="1">
    <source>
        <dbReference type="SAM" id="Coils"/>
    </source>
</evidence>
<proteinExistence type="predicted"/>
<sequence>MLWALVISAVQILQILLSKTYVKREEMQEVKKDLEKVKKDIESLPTGDQVHELKLELADVRGEIKELRAALVPVNHLAQLLLEQQLNNDSKK</sequence>
<dbReference type="EMBL" id="JABXOR010001518">
    <property type="protein sequence ID" value="NVP03173.1"/>
    <property type="molecule type" value="Genomic_DNA"/>
</dbReference>
<gene>
    <name evidence="2" type="ORF">HWA77_23485</name>
</gene>
<dbReference type="Pfam" id="PF10805">
    <property type="entry name" value="DUF2730"/>
    <property type="match status" value="1"/>
</dbReference>
<keyword evidence="1" id="KW-0175">Coiled coil</keyword>
<dbReference type="InterPro" id="IPR020269">
    <property type="entry name" value="Phage_Mu_Releasin"/>
</dbReference>
<organism evidence="2 3">
    <name type="scientific">Photobacterium damselae subsp. damselae</name>
    <name type="common">Listonella damsela</name>
    <dbReference type="NCBI Taxonomy" id="85581"/>
    <lineage>
        <taxon>Bacteria</taxon>
        <taxon>Pseudomonadati</taxon>
        <taxon>Pseudomonadota</taxon>
        <taxon>Gammaproteobacteria</taxon>
        <taxon>Vibrionales</taxon>
        <taxon>Vibrionaceae</taxon>
        <taxon>Photobacterium</taxon>
    </lineage>
</organism>
<name>A0A850QYN7_PHODD</name>
<dbReference type="Proteomes" id="UP000533429">
    <property type="component" value="Unassembled WGS sequence"/>
</dbReference>
<accession>A0A850QYN7</accession>
<feature type="coiled-coil region" evidence="1">
    <location>
        <begin position="24"/>
        <end position="70"/>
    </location>
</feature>